<dbReference type="InterPro" id="IPR000639">
    <property type="entry name" value="Epox_hydrolase-like"/>
</dbReference>
<proteinExistence type="predicted"/>
<dbReference type="InterPro" id="IPR000073">
    <property type="entry name" value="AB_hydrolase_1"/>
</dbReference>
<dbReference type="PANTHER" id="PTHR42977">
    <property type="entry name" value="HYDROLASE-RELATED"/>
    <property type="match status" value="1"/>
</dbReference>
<sequence>MQFVRTPDDRFHKLPDWPYSPMYTDVSAGDGSGISLRIHHIDEGPRDAANTILLMHGEPSWAYLYRTMIPGLVAAGHRVIAPDLIGFGRSDKPTNMSDYTYERIVAWMSEWLVKNDFTNMTFFGQDWGGLIGLRVVTAFPDRFRRIVVSNTGLPTGDRQPTEAFMKWQKFSQTSPEWHIGRMIEAASNSKPLGAEIVAAYDAPFPSDEFTAGTRILPSLVPTGSDNPTSAANREAWKVLETWTKPLLTAFSDGDPITAGGHRIFQRSVPGAQNQPHTTIIDGGHFVQEDKGPELTAIINEFIASTPY</sequence>
<dbReference type="Gene3D" id="3.40.50.1820">
    <property type="entry name" value="alpha/beta hydrolase"/>
    <property type="match status" value="1"/>
</dbReference>
<keyword evidence="1" id="KW-0378">Hydrolase</keyword>
<dbReference type="AlphaFoldDB" id="A0A6J6JBX2"/>
<name>A0A6J6JBX2_9ZZZZ</name>
<dbReference type="PRINTS" id="PR00111">
    <property type="entry name" value="ABHYDROLASE"/>
</dbReference>
<protein>
    <submittedName>
        <fullName evidence="3">Unannotated protein</fullName>
    </submittedName>
</protein>
<evidence type="ECO:0000256" key="1">
    <source>
        <dbReference type="ARBA" id="ARBA00022801"/>
    </source>
</evidence>
<dbReference type="NCBIfam" id="NF002043">
    <property type="entry name" value="PRK00870.1"/>
    <property type="match status" value="1"/>
</dbReference>
<accession>A0A6J6JBX2</accession>
<dbReference type="InterPro" id="IPR051340">
    <property type="entry name" value="Haloalkane_dehalogenase"/>
</dbReference>
<dbReference type="PANTHER" id="PTHR42977:SF3">
    <property type="entry name" value="AB HYDROLASE-1 DOMAIN-CONTAINING PROTEIN"/>
    <property type="match status" value="1"/>
</dbReference>
<reference evidence="3" key="1">
    <citation type="submission" date="2020-05" db="EMBL/GenBank/DDBJ databases">
        <authorList>
            <person name="Chiriac C."/>
            <person name="Salcher M."/>
            <person name="Ghai R."/>
            <person name="Kavagutti S V."/>
        </authorList>
    </citation>
    <scope>NUCLEOTIDE SEQUENCE</scope>
</reference>
<dbReference type="InterPro" id="IPR029058">
    <property type="entry name" value="AB_hydrolase_fold"/>
</dbReference>
<dbReference type="PRINTS" id="PR00412">
    <property type="entry name" value="EPOXHYDRLASE"/>
</dbReference>
<dbReference type="SUPFAM" id="SSF53474">
    <property type="entry name" value="alpha/beta-Hydrolases"/>
    <property type="match status" value="1"/>
</dbReference>
<dbReference type="Pfam" id="PF00561">
    <property type="entry name" value="Abhydrolase_1"/>
    <property type="match status" value="1"/>
</dbReference>
<feature type="domain" description="AB hydrolase-1" evidence="2">
    <location>
        <begin position="51"/>
        <end position="290"/>
    </location>
</feature>
<gene>
    <name evidence="3" type="ORF">UFOPK2086_00552</name>
</gene>
<organism evidence="3">
    <name type="scientific">freshwater metagenome</name>
    <dbReference type="NCBI Taxonomy" id="449393"/>
    <lineage>
        <taxon>unclassified sequences</taxon>
        <taxon>metagenomes</taxon>
        <taxon>ecological metagenomes</taxon>
    </lineage>
</organism>
<evidence type="ECO:0000313" key="3">
    <source>
        <dbReference type="EMBL" id="CAB4634542.1"/>
    </source>
</evidence>
<dbReference type="GO" id="GO:0004301">
    <property type="term" value="F:epoxide hydrolase activity"/>
    <property type="evidence" value="ECO:0007669"/>
    <property type="project" value="TreeGrafter"/>
</dbReference>
<dbReference type="EMBL" id="CAEZVQ010000053">
    <property type="protein sequence ID" value="CAB4634542.1"/>
    <property type="molecule type" value="Genomic_DNA"/>
</dbReference>
<evidence type="ECO:0000259" key="2">
    <source>
        <dbReference type="Pfam" id="PF00561"/>
    </source>
</evidence>